<evidence type="ECO:0000256" key="5">
    <source>
        <dbReference type="ARBA" id="ARBA00022825"/>
    </source>
</evidence>
<accession>A0ABP8G7U8</accession>
<evidence type="ECO:0000259" key="6">
    <source>
        <dbReference type="Pfam" id="PF02016"/>
    </source>
</evidence>
<dbReference type="PANTHER" id="PTHR30237:SF2">
    <property type="entry name" value="MUREIN TETRAPEPTIDE CARBOXYPEPTIDASE"/>
    <property type="match status" value="1"/>
</dbReference>
<keyword evidence="4" id="KW-0378">Hydrolase</keyword>
<keyword evidence="3" id="KW-0645">Protease</keyword>
<keyword evidence="9" id="KW-1185">Reference proteome</keyword>
<evidence type="ECO:0000313" key="8">
    <source>
        <dbReference type="EMBL" id="GAA4319199.1"/>
    </source>
</evidence>
<feature type="domain" description="LD-carboxypeptidase N-terminal" evidence="6">
    <location>
        <begin position="14"/>
        <end position="129"/>
    </location>
</feature>
<proteinExistence type="inferred from homology"/>
<dbReference type="SUPFAM" id="SSF52317">
    <property type="entry name" value="Class I glutamine amidotransferase-like"/>
    <property type="match status" value="1"/>
</dbReference>
<dbReference type="InterPro" id="IPR040921">
    <property type="entry name" value="Peptidase_S66C"/>
</dbReference>
<dbReference type="Gene3D" id="3.50.30.60">
    <property type="entry name" value="LD-carboxypeptidase A C-terminal domain-like"/>
    <property type="match status" value="1"/>
</dbReference>
<dbReference type="InterPro" id="IPR027461">
    <property type="entry name" value="Carboxypeptidase_A_C_sf"/>
</dbReference>
<dbReference type="Pfam" id="PF17676">
    <property type="entry name" value="Peptidase_S66C"/>
    <property type="match status" value="1"/>
</dbReference>
<dbReference type="SUPFAM" id="SSF141986">
    <property type="entry name" value="LD-carboxypeptidase A C-terminal domain-like"/>
    <property type="match status" value="1"/>
</dbReference>
<keyword evidence="2" id="KW-0121">Carboxypeptidase</keyword>
<dbReference type="InterPro" id="IPR027478">
    <property type="entry name" value="LdcA_N"/>
</dbReference>
<comment type="similarity">
    <text evidence="1">Belongs to the peptidase S66 family.</text>
</comment>
<keyword evidence="5" id="KW-0720">Serine protease</keyword>
<dbReference type="InterPro" id="IPR040449">
    <property type="entry name" value="Peptidase_S66_N"/>
</dbReference>
<name>A0ABP8G7U8_9BACT</name>
<evidence type="ECO:0000259" key="7">
    <source>
        <dbReference type="Pfam" id="PF17676"/>
    </source>
</evidence>
<dbReference type="Gene3D" id="3.40.50.10740">
    <property type="entry name" value="Class I glutamine amidotransferase-like"/>
    <property type="match status" value="1"/>
</dbReference>
<dbReference type="Proteomes" id="UP001501207">
    <property type="component" value="Unassembled WGS sequence"/>
</dbReference>
<evidence type="ECO:0000313" key="9">
    <source>
        <dbReference type="Proteomes" id="UP001501207"/>
    </source>
</evidence>
<dbReference type="PANTHER" id="PTHR30237">
    <property type="entry name" value="MURAMOYLTETRAPEPTIDE CARBOXYPEPTIDASE"/>
    <property type="match status" value="1"/>
</dbReference>
<evidence type="ECO:0000256" key="3">
    <source>
        <dbReference type="ARBA" id="ARBA00022670"/>
    </source>
</evidence>
<reference evidence="9" key="1">
    <citation type="journal article" date="2019" name="Int. J. Syst. Evol. Microbiol.">
        <title>The Global Catalogue of Microorganisms (GCM) 10K type strain sequencing project: providing services to taxonomists for standard genome sequencing and annotation.</title>
        <authorList>
            <consortium name="The Broad Institute Genomics Platform"/>
            <consortium name="The Broad Institute Genome Sequencing Center for Infectious Disease"/>
            <person name="Wu L."/>
            <person name="Ma J."/>
        </authorList>
    </citation>
    <scope>NUCLEOTIDE SEQUENCE [LARGE SCALE GENOMIC DNA]</scope>
    <source>
        <strain evidence="9">JCM 17664</strain>
    </source>
</reference>
<dbReference type="InterPro" id="IPR003507">
    <property type="entry name" value="S66_fam"/>
</dbReference>
<protein>
    <submittedName>
        <fullName evidence="8">LD-carboxypeptidase</fullName>
    </submittedName>
</protein>
<evidence type="ECO:0000256" key="2">
    <source>
        <dbReference type="ARBA" id="ARBA00022645"/>
    </source>
</evidence>
<evidence type="ECO:0000256" key="4">
    <source>
        <dbReference type="ARBA" id="ARBA00022801"/>
    </source>
</evidence>
<dbReference type="PIRSF" id="PIRSF028757">
    <property type="entry name" value="LD-carboxypeptidase"/>
    <property type="match status" value="1"/>
</dbReference>
<feature type="domain" description="LD-carboxypeptidase C-terminal" evidence="7">
    <location>
        <begin position="174"/>
        <end position="290"/>
    </location>
</feature>
<dbReference type="EMBL" id="BAABFN010000022">
    <property type="protein sequence ID" value="GAA4319199.1"/>
    <property type="molecule type" value="Genomic_DNA"/>
</dbReference>
<gene>
    <name evidence="8" type="ORF">GCM10023143_32450</name>
</gene>
<organism evidence="8 9">
    <name type="scientific">Compostibacter hankyongensis</name>
    <dbReference type="NCBI Taxonomy" id="1007089"/>
    <lineage>
        <taxon>Bacteria</taxon>
        <taxon>Pseudomonadati</taxon>
        <taxon>Bacteroidota</taxon>
        <taxon>Chitinophagia</taxon>
        <taxon>Chitinophagales</taxon>
        <taxon>Chitinophagaceae</taxon>
        <taxon>Compostibacter</taxon>
    </lineage>
</organism>
<comment type="caution">
    <text evidence="8">The sequence shown here is derived from an EMBL/GenBank/DDBJ whole genome shotgun (WGS) entry which is preliminary data.</text>
</comment>
<evidence type="ECO:0000256" key="1">
    <source>
        <dbReference type="ARBA" id="ARBA00010233"/>
    </source>
</evidence>
<dbReference type="RefSeq" id="WP_344981327.1">
    <property type="nucleotide sequence ID" value="NZ_BAABFN010000022.1"/>
</dbReference>
<sequence>MMNIPAYLQPGDLIGITCPASKMDRPVAEFAAGVLSSWGYRVRIGNTAGMHYHNFSAPDEVRRGELQEMLDDPEIRAILFGRGGYGMVRIIDQLDFSRFCQYPKWLCGYSDITTLHLHVHARLGIPTLHSMMCSGITSLTVQDPYVESLRQVWRGGDIHYHFPAHPLNRQGTCRGMLIGGNLSLLTNLSGTAAAPDMARKILLIEDVGEYLYNIDRMMMNLKRAGWLEKLSGLLLGSFTASQETDTPFGQTAYEIILDKVKEYAFPVAFGFPAGHQPENYTLKLGVPYTLHTGEPCFLKEETQPAPYHDHHPALS</sequence>
<dbReference type="CDD" id="cd07025">
    <property type="entry name" value="Peptidase_S66"/>
    <property type="match status" value="1"/>
</dbReference>
<dbReference type="Pfam" id="PF02016">
    <property type="entry name" value="Peptidase_S66"/>
    <property type="match status" value="1"/>
</dbReference>
<dbReference type="InterPro" id="IPR029062">
    <property type="entry name" value="Class_I_gatase-like"/>
</dbReference>